<protein>
    <submittedName>
        <fullName evidence="2">Glycosyltransferase</fullName>
    </submittedName>
</protein>
<keyword evidence="3" id="KW-1185">Reference proteome</keyword>
<evidence type="ECO:0000313" key="2">
    <source>
        <dbReference type="EMBL" id="NNV56598.1"/>
    </source>
</evidence>
<evidence type="ECO:0000259" key="1">
    <source>
        <dbReference type="Pfam" id="PF00534"/>
    </source>
</evidence>
<dbReference type="InterPro" id="IPR001296">
    <property type="entry name" value="Glyco_trans_1"/>
</dbReference>
<sequence length="348" mass="39263">MTANGQPILVIGLFNKPADAEHRYLTATEQMAQLFEKNSIAVITTSASQGKLLRLIDTVYTIIKNRAQFSMAIAPLFGTRPSFIWQEIATRLLKLFHKKIILVVHGGSIPERMQKNAAPFLKALRRADVVVCPSPYMQHVLAQYHITTVLIENVLPLNEYLFYPRQHLSPRIIWMRSFEDTYNPLMAVRMAALLAKKYPDFAMVMAGRDDGMLSQTKALAAQLGVIEKISFPGFIQLSQKQEYARTYDIYICTNRIDNAPVSIIEFMAMGVPVVAVKTGGIPYLITDNVNGCLVMPDDEKAMAEKIDMLINNPELCKHICANAHTYSRNYDEALVLQKWSTVLQLNRP</sequence>
<proteinExistence type="predicted"/>
<comment type="caution">
    <text evidence="2">The sequence shown here is derived from an EMBL/GenBank/DDBJ whole genome shotgun (WGS) entry which is preliminary data.</text>
</comment>
<organism evidence="2 3">
    <name type="scientific">Limnovirga soli</name>
    <dbReference type="NCBI Taxonomy" id="2656915"/>
    <lineage>
        <taxon>Bacteria</taxon>
        <taxon>Pseudomonadati</taxon>
        <taxon>Bacteroidota</taxon>
        <taxon>Chitinophagia</taxon>
        <taxon>Chitinophagales</taxon>
        <taxon>Chitinophagaceae</taxon>
        <taxon>Limnovirga</taxon>
    </lineage>
</organism>
<dbReference type="Gene3D" id="3.40.50.2000">
    <property type="entry name" value="Glycogen Phosphorylase B"/>
    <property type="match status" value="2"/>
</dbReference>
<dbReference type="CDD" id="cd03801">
    <property type="entry name" value="GT4_PimA-like"/>
    <property type="match status" value="1"/>
</dbReference>
<dbReference type="RefSeq" id="WP_171608540.1">
    <property type="nucleotide sequence ID" value="NZ_WHPF01000009.1"/>
</dbReference>
<dbReference type="GO" id="GO:0016757">
    <property type="term" value="F:glycosyltransferase activity"/>
    <property type="evidence" value="ECO:0007669"/>
    <property type="project" value="InterPro"/>
</dbReference>
<dbReference type="SUPFAM" id="SSF53756">
    <property type="entry name" value="UDP-Glycosyltransferase/glycogen phosphorylase"/>
    <property type="match status" value="1"/>
</dbReference>
<dbReference type="Proteomes" id="UP000598971">
    <property type="component" value="Unassembled WGS sequence"/>
</dbReference>
<accession>A0A8J8JU30</accession>
<dbReference type="Pfam" id="PF00534">
    <property type="entry name" value="Glycos_transf_1"/>
    <property type="match status" value="1"/>
</dbReference>
<feature type="domain" description="Glycosyl transferase family 1" evidence="1">
    <location>
        <begin position="171"/>
        <end position="323"/>
    </location>
</feature>
<dbReference type="EMBL" id="WHPF01000009">
    <property type="protein sequence ID" value="NNV56598.1"/>
    <property type="molecule type" value="Genomic_DNA"/>
</dbReference>
<evidence type="ECO:0000313" key="3">
    <source>
        <dbReference type="Proteomes" id="UP000598971"/>
    </source>
</evidence>
<dbReference type="AlphaFoldDB" id="A0A8J8JU30"/>
<dbReference type="PANTHER" id="PTHR12526:SF630">
    <property type="entry name" value="GLYCOSYLTRANSFERASE"/>
    <property type="match status" value="1"/>
</dbReference>
<gene>
    <name evidence="2" type="ORF">GD597_14090</name>
</gene>
<name>A0A8J8JU30_9BACT</name>
<dbReference type="PANTHER" id="PTHR12526">
    <property type="entry name" value="GLYCOSYLTRANSFERASE"/>
    <property type="match status" value="1"/>
</dbReference>
<reference evidence="2" key="1">
    <citation type="submission" date="2019-10" db="EMBL/GenBank/DDBJ databases">
        <title>Draft genome sequence of Panacibacter sp. KCS-6.</title>
        <authorList>
            <person name="Yim K.J."/>
        </authorList>
    </citation>
    <scope>NUCLEOTIDE SEQUENCE</scope>
    <source>
        <strain evidence="2">KCS-6</strain>
    </source>
</reference>